<dbReference type="EMBL" id="JAUSUF010000004">
    <property type="protein sequence ID" value="MDQ0149644.1"/>
    <property type="molecule type" value="Genomic_DNA"/>
</dbReference>
<comment type="caution">
    <text evidence="1">The sequence shown here is derived from an EMBL/GenBank/DDBJ whole genome shotgun (WGS) entry which is preliminary data.</text>
</comment>
<gene>
    <name evidence="1" type="ORF">J2S18_001575</name>
</gene>
<protein>
    <submittedName>
        <fullName evidence="1">Uncharacterized protein</fullName>
    </submittedName>
</protein>
<name>A0ABT9UTK4_9FIRM</name>
<evidence type="ECO:0000313" key="1">
    <source>
        <dbReference type="EMBL" id="MDQ0149644.1"/>
    </source>
</evidence>
<reference evidence="1 2" key="1">
    <citation type="submission" date="2023-07" db="EMBL/GenBank/DDBJ databases">
        <title>Genomic Encyclopedia of Type Strains, Phase IV (KMG-IV): sequencing the most valuable type-strain genomes for metagenomic binning, comparative biology and taxonomic classification.</title>
        <authorList>
            <person name="Goeker M."/>
        </authorList>
    </citation>
    <scope>NUCLEOTIDE SEQUENCE [LARGE SCALE GENOMIC DNA]</scope>
    <source>
        <strain evidence="1 2">DSM 20694</strain>
    </source>
</reference>
<sequence>MKNLEEEVYKFAEEVEIFLEILNRTTIQSKYKNELDDIER</sequence>
<evidence type="ECO:0000313" key="2">
    <source>
        <dbReference type="Proteomes" id="UP001228504"/>
    </source>
</evidence>
<accession>A0ABT9UTK4</accession>
<dbReference type="Proteomes" id="UP001228504">
    <property type="component" value="Unassembled WGS sequence"/>
</dbReference>
<dbReference type="RefSeq" id="WP_307485358.1">
    <property type="nucleotide sequence ID" value="NZ_JAUSUF010000004.1"/>
</dbReference>
<proteinExistence type="predicted"/>
<organism evidence="1 2">
    <name type="scientific">Eubacterium multiforme</name>
    <dbReference type="NCBI Taxonomy" id="83339"/>
    <lineage>
        <taxon>Bacteria</taxon>
        <taxon>Bacillati</taxon>
        <taxon>Bacillota</taxon>
        <taxon>Clostridia</taxon>
        <taxon>Eubacteriales</taxon>
        <taxon>Eubacteriaceae</taxon>
        <taxon>Eubacterium</taxon>
    </lineage>
</organism>
<keyword evidence="2" id="KW-1185">Reference proteome</keyword>